<dbReference type="AlphaFoldDB" id="W0F6I9"/>
<dbReference type="KEGG" id="nso:NIASO_01285"/>
<name>W0F6I9_9BACT</name>
<sequence length="72" mass="8112">MIPGAISQLTLHFLGDSLFIEDENNHLEALSVLFILLLKQKCPADRRGAKCFHNGIILIVNCFQGKYSIIRI</sequence>
<dbReference type="Proteomes" id="UP000003586">
    <property type="component" value="Chromosome"/>
</dbReference>
<organism evidence="1 2">
    <name type="scientific">Niabella soli DSM 19437</name>
    <dbReference type="NCBI Taxonomy" id="929713"/>
    <lineage>
        <taxon>Bacteria</taxon>
        <taxon>Pseudomonadati</taxon>
        <taxon>Bacteroidota</taxon>
        <taxon>Chitinophagia</taxon>
        <taxon>Chitinophagales</taxon>
        <taxon>Chitinophagaceae</taxon>
        <taxon>Niabella</taxon>
    </lineage>
</organism>
<dbReference type="STRING" id="929713.NIASO_01285"/>
<dbReference type="HOGENOM" id="CLU_2718236_0_0_10"/>
<proteinExistence type="predicted"/>
<dbReference type="EMBL" id="CP007035">
    <property type="protein sequence ID" value="AHF17074.1"/>
    <property type="molecule type" value="Genomic_DNA"/>
</dbReference>
<protein>
    <submittedName>
        <fullName evidence="1">Uncharacterized protein</fullName>
    </submittedName>
</protein>
<accession>W0F6I9</accession>
<reference evidence="1 2" key="1">
    <citation type="submission" date="2013-12" db="EMBL/GenBank/DDBJ databases">
        <authorList>
            <consortium name="DOE Joint Genome Institute"/>
            <person name="Eisen J."/>
            <person name="Huntemann M."/>
            <person name="Han J."/>
            <person name="Chen A."/>
            <person name="Kyrpides N."/>
            <person name="Mavromatis K."/>
            <person name="Markowitz V."/>
            <person name="Palaniappan K."/>
            <person name="Ivanova N."/>
            <person name="Schaumberg A."/>
            <person name="Pati A."/>
            <person name="Liolios K."/>
            <person name="Nordberg H.P."/>
            <person name="Cantor M.N."/>
            <person name="Hua S.X."/>
            <person name="Woyke T."/>
        </authorList>
    </citation>
    <scope>NUCLEOTIDE SEQUENCE [LARGE SCALE GENOMIC DNA]</scope>
    <source>
        <strain evidence="2">DSM 19437</strain>
    </source>
</reference>
<gene>
    <name evidence="1" type="ORF">NIASO_01285</name>
</gene>
<evidence type="ECO:0000313" key="2">
    <source>
        <dbReference type="Proteomes" id="UP000003586"/>
    </source>
</evidence>
<keyword evidence="2" id="KW-1185">Reference proteome</keyword>
<evidence type="ECO:0000313" key="1">
    <source>
        <dbReference type="EMBL" id="AHF17074.1"/>
    </source>
</evidence>